<dbReference type="FunFam" id="2.130.10.120:FF:000001">
    <property type="entry name" value="Prolyl endopeptidase"/>
    <property type="match status" value="1"/>
</dbReference>
<dbReference type="EC" id="3.4.21.-" evidence="7"/>
<evidence type="ECO:0000256" key="4">
    <source>
        <dbReference type="ARBA" id="ARBA00022670"/>
    </source>
</evidence>
<comment type="similarity">
    <text evidence="2 7">Belongs to the peptidase S9A family.</text>
</comment>
<dbReference type="InterPro" id="IPR051167">
    <property type="entry name" value="Prolyl_oligopep/macrocyclase"/>
</dbReference>
<evidence type="ECO:0000256" key="6">
    <source>
        <dbReference type="ARBA" id="ARBA00022825"/>
    </source>
</evidence>
<dbReference type="InterPro" id="IPR023302">
    <property type="entry name" value="Pept_S9A_N"/>
</dbReference>
<dbReference type="GO" id="GO:0006508">
    <property type="term" value="P:proteolysis"/>
    <property type="evidence" value="ECO:0007669"/>
    <property type="project" value="UniProtKB-KW"/>
</dbReference>
<dbReference type="InterPro" id="IPR029058">
    <property type="entry name" value="AB_hydrolase_fold"/>
</dbReference>
<dbReference type="InterPro" id="IPR001375">
    <property type="entry name" value="Peptidase_S9_cat"/>
</dbReference>
<name>A0A7M7K3X8_VARDE</name>
<dbReference type="FunCoup" id="A0A7M7K3X8">
    <property type="interactions" value="1224"/>
</dbReference>
<keyword evidence="6 7" id="KW-0720">Serine protease</keyword>
<dbReference type="Pfam" id="PF00326">
    <property type="entry name" value="Peptidase_S9"/>
    <property type="match status" value="1"/>
</dbReference>
<sequence>MRRRRYILNQPLAPVERRRMQILLYRTLCYRAKSFLLNYSRRISLSSLEAACPRLSCISTQWRCNSWLARMPGIEYPKPRRANVRDELHEQMVEDPYRWMEDPDAEETKAFVSAQNAISKRIIEECPYREQIKGRLTELWNYPKYTAPSRKGEHYYYRKNDGLQNQYVLYRKQGLNGSPEIFLDPNLLSEDGSVALTVSKFSEKGTYYCYGLSESGSDWSTLYIKDCKTKKDLPEKLERFRYSNVSWTKDEKGLFYGQYADWTGKVSGTEAKAATNQKIFYHKLNTPQEQDILVAEFVKEPNWRMVTEVSDCGKYLVLTVMEGCKDTMIYVSDISQGINGPLELKCVYGKFDCQLNYLANDGETFYFHTNKDRPNYGIIKFDLKNPEEWIDVVPEDKQNVLEWSQCANGDKLILAYLKDVANVINIHHLQTGKYMQTLPFDIGTIGAMTGERNDSELFFNFVSFLTPGTIYRCEIDKAPNATLEEYQRIQLDGVTTDDLTVKQIFYESKDSTKVPMFIIRQKDASLDSTAPCLLYVYGGFNISVQPSFSPFRLMLVKLLGFTVAVANVRGGGEYGDVWHNSGRLKNKQNTLDDVHAAAKFLADNGYTTANRIALMGGSNGGMVTTACINQRPELFGAAVALVPVTDMYRFHKFTVGSAWCSDYGCPDVASDFSVQATYSPLHNVPQNIDNFPSLLVLTGDHDDRVVPSHSLKYIAEVQHRLGDKNKNPLLALIDTKAGHGSGKPTSKVIAELVDVICFLYKTLNLKYSL</sequence>
<dbReference type="Proteomes" id="UP000594260">
    <property type="component" value="Unplaced"/>
</dbReference>
<dbReference type="SUPFAM" id="SSF50993">
    <property type="entry name" value="Peptidase/esterase 'gauge' domain"/>
    <property type="match status" value="1"/>
</dbReference>
<proteinExistence type="inferred from homology"/>
<dbReference type="InterPro" id="IPR002470">
    <property type="entry name" value="Peptidase_S9A"/>
</dbReference>
<dbReference type="PANTHER" id="PTHR42881">
    <property type="entry name" value="PROLYL ENDOPEPTIDASE"/>
    <property type="match status" value="1"/>
</dbReference>
<dbReference type="Gene3D" id="2.130.10.120">
    <property type="entry name" value="Prolyl oligopeptidase, N-terminal domain"/>
    <property type="match status" value="1"/>
</dbReference>
<dbReference type="EnsemblMetazoa" id="XM_022804374">
    <property type="protein sequence ID" value="XP_022660109"/>
    <property type="gene ID" value="LOC111249910"/>
</dbReference>
<accession>A0A7M7K3X8</accession>
<protein>
    <recommendedName>
        <fullName evidence="3 7">Prolyl endopeptidase</fullName>
        <ecNumber evidence="7">3.4.21.-</ecNumber>
    </recommendedName>
</protein>
<dbReference type="KEGG" id="vde:111249910"/>
<evidence type="ECO:0000259" key="9">
    <source>
        <dbReference type="Pfam" id="PF02897"/>
    </source>
</evidence>
<evidence type="ECO:0000313" key="10">
    <source>
        <dbReference type="EnsemblMetazoa" id="XP_022660109"/>
    </source>
</evidence>
<dbReference type="Pfam" id="PF02897">
    <property type="entry name" value="Peptidase_S9_N"/>
    <property type="match status" value="1"/>
</dbReference>
<keyword evidence="5 7" id="KW-0378">Hydrolase</keyword>
<dbReference type="RefSeq" id="XP_022660109.1">
    <property type="nucleotide sequence ID" value="XM_022804374.1"/>
</dbReference>
<comment type="catalytic activity">
    <reaction evidence="1">
        <text>Hydrolysis of Pro-|-Xaa &gt;&gt; Ala-|-Xaa in oligopeptides.</text>
        <dbReference type="EC" id="3.4.21.26"/>
    </reaction>
</comment>
<evidence type="ECO:0000256" key="2">
    <source>
        <dbReference type="ARBA" id="ARBA00005228"/>
    </source>
</evidence>
<evidence type="ECO:0000256" key="7">
    <source>
        <dbReference type="RuleBase" id="RU368024"/>
    </source>
</evidence>
<dbReference type="PRINTS" id="PR00862">
    <property type="entry name" value="PROLIGOPTASE"/>
</dbReference>
<evidence type="ECO:0000256" key="1">
    <source>
        <dbReference type="ARBA" id="ARBA00001070"/>
    </source>
</evidence>
<evidence type="ECO:0000256" key="5">
    <source>
        <dbReference type="ARBA" id="ARBA00022801"/>
    </source>
</evidence>
<dbReference type="Gene3D" id="3.40.50.1820">
    <property type="entry name" value="alpha/beta hydrolase"/>
    <property type="match status" value="1"/>
</dbReference>
<dbReference type="InParanoid" id="A0A7M7K3X8"/>
<dbReference type="InterPro" id="IPR002471">
    <property type="entry name" value="Pept_S9_AS"/>
</dbReference>
<dbReference type="PANTHER" id="PTHR42881:SF2">
    <property type="entry name" value="PROLYL ENDOPEPTIDASE"/>
    <property type="match status" value="1"/>
</dbReference>
<dbReference type="SUPFAM" id="SSF53474">
    <property type="entry name" value="alpha/beta-Hydrolases"/>
    <property type="match status" value="1"/>
</dbReference>
<dbReference type="FunFam" id="3.40.50.1820:FF:000005">
    <property type="entry name" value="Prolyl endopeptidase"/>
    <property type="match status" value="1"/>
</dbReference>
<feature type="domain" description="Peptidase S9 prolyl oligopeptidase catalytic" evidence="8">
    <location>
        <begin position="546"/>
        <end position="764"/>
    </location>
</feature>
<dbReference type="OMA" id="DGCKNAN"/>
<reference evidence="10" key="1">
    <citation type="submission" date="2021-01" db="UniProtKB">
        <authorList>
            <consortium name="EnsemblMetazoa"/>
        </authorList>
    </citation>
    <scope>IDENTIFICATION</scope>
</reference>
<evidence type="ECO:0000313" key="11">
    <source>
        <dbReference type="Proteomes" id="UP000594260"/>
    </source>
</evidence>
<dbReference type="GO" id="GO:0070012">
    <property type="term" value="F:oligopeptidase activity"/>
    <property type="evidence" value="ECO:0007669"/>
    <property type="project" value="TreeGrafter"/>
</dbReference>
<keyword evidence="4 7" id="KW-0645">Protease</keyword>
<dbReference type="OrthoDB" id="248387at2759"/>
<dbReference type="GO" id="GO:0005829">
    <property type="term" value="C:cytosol"/>
    <property type="evidence" value="ECO:0007669"/>
    <property type="project" value="TreeGrafter"/>
</dbReference>
<organism evidence="10 11">
    <name type="scientific">Varroa destructor</name>
    <name type="common">Honeybee mite</name>
    <dbReference type="NCBI Taxonomy" id="109461"/>
    <lineage>
        <taxon>Eukaryota</taxon>
        <taxon>Metazoa</taxon>
        <taxon>Ecdysozoa</taxon>
        <taxon>Arthropoda</taxon>
        <taxon>Chelicerata</taxon>
        <taxon>Arachnida</taxon>
        <taxon>Acari</taxon>
        <taxon>Parasitiformes</taxon>
        <taxon>Mesostigmata</taxon>
        <taxon>Gamasina</taxon>
        <taxon>Dermanyssoidea</taxon>
        <taxon>Varroidae</taxon>
        <taxon>Varroa</taxon>
    </lineage>
</organism>
<feature type="domain" description="Peptidase S9A N-terminal" evidence="9">
    <location>
        <begin position="78"/>
        <end position="478"/>
    </location>
</feature>
<dbReference type="AlphaFoldDB" id="A0A7M7K3X8"/>
<evidence type="ECO:0000256" key="3">
    <source>
        <dbReference type="ARBA" id="ARBA00016310"/>
    </source>
</evidence>
<evidence type="ECO:0000259" key="8">
    <source>
        <dbReference type="Pfam" id="PF00326"/>
    </source>
</evidence>
<keyword evidence="11" id="KW-1185">Reference proteome</keyword>
<dbReference type="GO" id="GO:0004252">
    <property type="term" value="F:serine-type endopeptidase activity"/>
    <property type="evidence" value="ECO:0007669"/>
    <property type="project" value="UniProtKB-UniRule"/>
</dbReference>
<dbReference type="GeneID" id="111249910"/>
<dbReference type="PROSITE" id="PS00708">
    <property type="entry name" value="PRO_ENDOPEP_SER"/>
    <property type="match status" value="1"/>
</dbReference>